<reference evidence="2" key="1">
    <citation type="journal article" date="2021" name="Nat. Commun.">
        <title>Genetic determinants of endophytism in the Arabidopsis root mycobiome.</title>
        <authorList>
            <person name="Mesny F."/>
            <person name="Miyauchi S."/>
            <person name="Thiergart T."/>
            <person name="Pickel B."/>
            <person name="Atanasova L."/>
            <person name="Karlsson M."/>
            <person name="Huettel B."/>
            <person name="Barry K.W."/>
            <person name="Haridas S."/>
            <person name="Chen C."/>
            <person name="Bauer D."/>
            <person name="Andreopoulos W."/>
            <person name="Pangilinan J."/>
            <person name="LaButti K."/>
            <person name="Riley R."/>
            <person name="Lipzen A."/>
            <person name="Clum A."/>
            <person name="Drula E."/>
            <person name="Henrissat B."/>
            <person name="Kohler A."/>
            <person name="Grigoriev I.V."/>
            <person name="Martin F.M."/>
            <person name="Hacquard S."/>
        </authorList>
    </citation>
    <scope>NUCLEOTIDE SEQUENCE</scope>
    <source>
        <strain evidence="2">MPI-SDFR-AT-0073</strain>
    </source>
</reference>
<name>A0A9P8UQE0_9PEZI</name>
<dbReference type="EMBL" id="JAGPXC010000002">
    <property type="protein sequence ID" value="KAH6656333.1"/>
    <property type="molecule type" value="Genomic_DNA"/>
</dbReference>
<keyword evidence="1" id="KW-0812">Transmembrane</keyword>
<protein>
    <submittedName>
        <fullName evidence="2">Uncharacterized protein</fullName>
    </submittedName>
</protein>
<evidence type="ECO:0000313" key="3">
    <source>
        <dbReference type="Proteomes" id="UP000758603"/>
    </source>
</evidence>
<keyword evidence="1" id="KW-1133">Transmembrane helix</keyword>
<organism evidence="2 3">
    <name type="scientific">Truncatella angustata</name>
    <dbReference type="NCBI Taxonomy" id="152316"/>
    <lineage>
        <taxon>Eukaryota</taxon>
        <taxon>Fungi</taxon>
        <taxon>Dikarya</taxon>
        <taxon>Ascomycota</taxon>
        <taxon>Pezizomycotina</taxon>
        <taxon>Sordariomycetes</taxon>
        <taxon>Xylariomycetidae</taxon>
        <taxon>Amphisphaeriales</taxon>
        <taxon>Sporocadaceae</taxon>
        <taxon>Truncatella</taxon>
    </lineage>
</organism>
<proteinExistence type="predicted"/>
<comment type="caution">
    <text evidence="2">The sequence shown here is derived from an EMBL/GenBank/DDBJ whole genome shotgun (WGS) entry which is preliminary data.</text>
</comment>
<sequence length="90" mass="10257">MCNLYITMLAENDQSVDWCYAISAKVLAWTLLVGYIVIPPAFAQPRFCLRTYNYEIRMKAIQKWAKIRPLFKHILQTCSGSDSGSDSGFS</sequence>
<feature type="transmembrane region" description="Helical" evidence="1">
    <location>
        <begin position="20"/>
        <end position="42"/>
    </location>
</feature>
<dbReference type="Proteomes" id="UP000758603">
    <property type="component" value="Unassembled WGS sequence"/>
</dbReference>
<evidence type="ECO:0000313" key="2">
    <source>
        <dbReference type="EMBL" id="KAH6656333.1"/>
    </source>
</evidence>
<dbReference type="RefSeq" id="XP_045960567.1">
    <property type="nucleotide sequence ID" value="XM_046101759.1"/>
</dbReference>
<dbReference type="GeneID" id="70130651"/>
<keyword evidence="3" id="KW-1185">Reference proteome</keyword>
<accession>A0A9P8UQE0</accession>
<gene>
    <name evidence="2" type="ORF">BKA67DRAFT_551633</name>
</gene>
<keyword evidence="1" id="KW-0472">Membrane</keyword>
<evidence type="ECO:0000256" key="1">
    <source>
        <dbReference type="SAM" id="Phobius"/>
    </source>
</evidence>
<dbReference type="AlphaFoldDB" id="A0A9P8UQE0"/>